<organism evidence="2 3">
    <name type="scientific">Vanrija albida</name>
    <dbReference type="NCBI Taxonomy" id="181172"/>
    <lineage>
        <taxon>Eukaryota</taxon>
        <taxon>Fungi</taxon>
        <taxon>Dikarya</taxon>
        <taxon>Basidiomycota</taxon>
        <taxon>Agaricomycotina</taxon>
        <taxon>Tremellomycetes</taxon>
        <taxon>Trichosporonales</taxon>
        <taxon>Trichosporonaceae</taxon>
        <taxon>Vanrija</taxon>
    </lineage>
</organism>
<gene>
    <name evidence="2" type="ORF">Q8F55_005256</name>
</gene>
<name>A0ABR3Q145_9TREE</name>
<dbReference type="GeneID" id="95986299"/>
<evidence type="ECO:0000313" key="3">
    <source>
        <dbReference type="Proteomes" id="UP001565368"/>
    </source>
</evidence>
<keyword evidence="3" id="KW-1185">Reference proteome</keyword>
<dbReference type="Proteomes" id="UP001565368">
    <property type="component" value="Unassembled WGS sequence"/>
</dbReference>
<protein>
    <submittedName>
        <fullName evidence="2">Uncharacterized protein</fullName>
    </submittedName>
</protein>
<reference evidence="2 3" key="1">
    <citation type="submission" date="2023-08" db="EMBL/GenBank/DDBJ databases">
        <title>Annotated Genome Sequence of Vanrija albida AlHP1.</title>
        <authorList>
            <person name="Herzog R."/>
        </authorList>
    </citation>
    <scope>NUCLEOTIDE SEQUENCE [LARGE SCALE GENOMIC DNA]</scope>
    <source>
        <strain evidence="2 3">AlHP1</strain>
    </source>
</reference>
<accession>A0ABR3Q145</accession>
<comment type="caution">
    <text evidence="2">The sequence shown here is derived from an EMBL/GenBank/DDBJ whole genome shotgun (WGS) entry which is preliminary data.</text>
</comment>
<feature type="compositionally biased region" description="Low complexity" evidence="1">
    <location>
        <begin position="29"/>
        <end position="51"/>
    </location>
</feature>
<feature type="region of interest" description="Disordered" evidence="1">
    <location>
        <begin position="24"/>
        <end position="52"/>
    </location>
</feature>
<proteinExistence type="predicted"/>
<dbReference type="EMBL" id="JBBXJM010000004">
    <property type="protein sequence ID" value="KAL1408444.1"/>
    <property type="molecule type" value="Genomic_DNA"/>
</dbReference>
<evidence type="ECO:0000313" key="2">
    <source>
        <dbReference type="EMBL" id="KAL1408444.1"/>
    </source>
</evidence>
<sequence length="674" mass="74394">MLARRLAAGPSRALLARFASTATAEVQHAQQQTPSPSSRPSSSAQRARTPRVPLFTASTKNLERLISLTEQAHKTQAERGEIWYLYSGLTPAQQLDLSTEHLRAILRSVVPRFDDAWRVANYGSKRQRFENNRRESKRWEWRLRTILDNLVARREADIGDWLFTLNALATVGHVKGCEGVVAQMPDEIKNNRTVSGLRLGAVLRWTRHLNEARASNPSAALVDLAHNAFWDIFRGIQSSDMAIWTVTLNLLLTSTSELTNLLVKLGNPDAITRFDGFMRFLLKEGYGIDLDDLPASLQSRDPTRAYAALSAQGLNAVLKQLAIRGTDPYTLLRAYDLLSTDTRDGAVLADDVASAYGNEDADDFVPGLSGLTAAEEAGDGTPKRDYFGGLGANASFFGSSVPDAPGSADGEVSQRRRRVADFFPQPTAPQDVVPGTAGTYPSKARSDANSVLVLLEAICKSANWNLFERVLQVSLVDAQQRQSEWFAAYLACPQENRKQLFKPMRVSPEWFRVALGYSNREFGRGATRLAFSIENALKWIDQEIDVVIATEARLAKEAAAAATTVDAAGRTTLPLPDFATDPRAKQRAVNREIFIASDALKTLYDDRDKLQHHLSRAIQLRDKRAEREVARRSRAEVARARRALTDAKVAEQAARKAALEEASLAAATRNVELA</sequence>
<dbReference type="RefSeq" id="XP_069208388.1">
    <property type="nucleotide sequence ID" value="XM_069353746.1"/>
</dbReference>
<evidence type="ECO:0000256" key="1">
    <source>
        <dbReference type="SAM" id="MobiDB-lite"/>
    </source>
</evidence>